<protein>
    <submittedName>
        <fullName evidence="1">Uncharacterized protein</fullName>
    </submittedName>
</protein>
<name>A0AAV1RHA8_9ROSI</name>
<dbReference type="Proteomes" id="UP001314170">
    <property type="component" value="Unassembled WGS sequence"/>
</dbReference>
<keyword evidence="2" id="KW-1185">Reference proteome</keyword>
<gene>
    <name evidence="1" type="ORF">DCAF_LOCUS11142</name>
</gene>
<reference evidence="1 2" key="1">
    <citation type="submission" date="2024-01" db="EMBL/GenBank/DDBJ databases">
        <authorList>
            <person name="Waweru B."/>
        </authorList>
    </citation>
    <scope>NUCLEOTIDE SEQUENCE [LARGE SCALE GENOMIC DNA]</scope>
</reference>
<proteinExistence type="predicted"/>
<dbReference type="AlphaFoldDB" id="A0AAV1RHA8"/>
<dbReference type="EMBL" id="CAWUPB010000994">
    <property type="protein sequence ID" value="CAK7336136.1"/>
    <property type="molecule type" value="Genomic_DNA"/>
</dbReference>
<accession>A0AAV1RHA8</accession>
<comment type="caution">
    <text evidence="1">The sequence shown here is derived from an EMBL/GenBank/DDBJ whole genome shotgun (WGS) entry which is preliminary data.</text>
</comment>
<organism evidence="1 2">
    <name type="scientific">Dovyalis caffra</name>
    <dbReference type="NCBI Taxonomy" id="77055"/>
    <lineage>
        <taxon>Eukaryota</taxon>
        <taxon>Viridiplantae</taxon>
        <taxon>Streptophyta</taxon>
        <taxon>Embryophyta</taxon>
        <taxon>Tracheophyta</taxon>
        <taxon>Spermatophyta</taxon>
        <taxon>Magnoliopsida</taxon>
        <taxon>eudicotyledons</taxon>
        <taxon>Gunneridae</taxon>
        <taxon>Pentapetalae</taxon>
        <taxon>rosids</taxon>
        <taxon>fabids</taxon>
        <taxon>Malpighiales</taxon>
        <taxon>Salicaceae</taxon>
        <taxon>Flacourtieae</taxon>
        <taxon>Dovyalis</taxon>
    </lineage>
</organism>
<feature type="non-terminal residue" evidence="1">
    <location>
        <position position="88"/>
    </location>
</feature>
<evidence type="ECO:0000313" key="1">
    <source>
        <dbReference type="EMBL" id="CAK7336136.1"/>
    </source>
</evidence>
<sequence length="88" mass="10188">MDQMQLTGQSNRICSSKYGVNYSKENAGKWATLFIAPFNNKVHPSMLFKGWVPVTSWESISSQPQKASKIFLFMKNQFPILFFFRTTK</sequence>
<evidence type="ECO:0000313" key="2">
    <source>
        <dbReference type="Proteomes" id="UP001314170"/>
    </source>
</evidence>